<dbReference type="AlphaFoldDB" id="A0A0A9FS85"/>
<dbReference type="EMBL" id="GBRH01184715">
    <property type="protein sequence ID" value="JAE13181.1"/>
    <property type="molecule type" value="Transcribed_RNA"/>
</dbReference>
<sequence>MGQQCCLHSKKTETKEKHDLVEI</sequence>
<evidence type="ECO:0000313" key="1">
    <source>
        <dbReference type="EMBL" id="JAE13181.1"/>
    </source>
</evidence>
<name>A0A0A9FS85_ARUDO</name>
<organism evidence="1">
    <name type="scientific">Arundo donax</name>
    <name type="common">Giant reed</name>
    <name type="synonym">Donax arundinaceus</name>
    <dbReference type="NCBI Taxonomy" id="35708"/>
    <lineage>
        <taxon>Eukaryota</taxon>
        <taxon>Viridiplantae</taxon>
        <taxon>Streptophyta</taxon>
        <taxon>Embryophyta</taxon>
        <taxon>Tracheophyta</taxon>
        <taxon>Spermatophyta</taxon>
        <taxon>Magnoliopsida</taxon>
        <taxon>Liliopsida</taxon>
        <taxon>Poales</taxon>
        <taxon>Poaceae</taxon>
        <taxon>PACMAD clade</taxon>
        <taxon>Arundinoideae</taxon>
        <taxon>Arundineae</taxon>
        <taxon>Arundo</taxon>
    </lineage>
</organism>
<proteinExistence type="predicted"/>
<accession>A0A0A9FS85</accession>
<reference evidence="1" key="2">
    <citation type="journal article" date="2015" name="Data Brief">
        <title>Shoot transcriptome of the giant reed, Arundo donax.</title>
        <authorList>
            <person name="Barrero R.A."/>
            <person name="Guerrero F.D."/>
            <person name="Moolhuijzen P."/>
            <person name="Goolsby J.A."/>
            <person name="Tidwell J."/>
            <person name="Bellgard S.E."/>
            <person name="Bellgard M.I."/>
        </authorList>
    </citation>
    <scope>NUCLEOTIDE SEQUENCE</scope>
    <source>
        <tissue evidence="1">Shoot tissue taken approximately 20 cm above the soil surface</tissue>
    </source>
</reference>
<reference evidence="1" key="1">
    <citation type="submission" date="2014-09" db="EMBL/GenBank/DDBJ databases">
        <authorList>
            <person name="Magalhaes I.L.F."/>
            <person name="Oliveira U."/>
            <person name="Santos F.R."/>
            <person name="Vidigal T.H.D.A."/>
            <person name="Brescovit A.D."/>
            <person name="Santos A.J."/>
        </authorList>
    </citation>
    <scope>NUCLEOTIDE SEQUENCE</scope>
    <source>
        <tissue evidence="1">Shoot tissue taken approximately 20 cm above the soil surface</tissue>
    </source>
</reference>
<protein>
    <submittedName>
        <fullName evidence="1">Uncharacterized protein</fullName>
    </submittedName>
</protein>